<dbReference type="EnsemblBacteria" id="AAV46657">
    <property type="protein sequence ID" value="AAV46657"/>
    <property type="gene ID" value="rrnAC1759"/>
</dbReference>
<dbReference type="STRING" id="272569.rrnAC1759"/>
<dbReference type="AlphaFoldDB" id="Q5V1E5"/>
<evidence type="ECO:0000313" key="2">
    <source>
        <dbReference type="Proteomes" id="UP000001169"/>
    </source>
</evidence>
<dbReference type="PATRIC" id="fig|272569.17.peg.2437"/>
<dbReference type="Proteomes" id="UP000001169">
    <property type="component" value="Chromosome I"/>
</dbReference>
<dbReference type="KEGG" id="hma:rrnAC1759"/>
<dbReference type="EMBL" id="AY596297">
    <property type="protein sequence ID" value="AAV46657.1"/>
    <property type="molecule type" value="Genomic_DNA"/>
</dbReference>
<accession>Q5V1E5</accession>
<dbReference type="PaxDb" id="272569-rrnAC1759"/>
<dbReference type="HOGENOM" id="CLU_3194391_0_0_2"/>
<sequence>MNRCAGLPLLAWRELFATARAVPHRCAGLLAVPVERNLSSAALTC</sequence>
<protein>
    <submittedName>
        <fullName evidence="1">Uncharacterized protein</fullName>
    </submittedName>
</protein>
<keyword evidence="2" id="KW-1185">Reference proteome</keyword>
<name>Q5V1E5_HALMA</name>
<organism evidence="1 2">
    <name type="scientific">Haloarcula marismortui (strain ATCC 43049 / DSM 3752 / JCM 8966 / VKM B-1809)</name>
    <name type="common">Halobacterium marismortui</name>
    <dbReference type="NCBI Taxonomy" id="272569"/>
    <lineage>
        <taxon>Archaea</taxon>
        <taxon>Methanobacteriati</taxon>
        <taxon>Methanobacteriota</taxon>
        <taxon>Stenosarchaea group</taxon>
        <taxon>Halobacteria</taxon>
        <taxon>Halobacteriales</taxon>
        <taxon>Haloarculaceae</taxon>
        <taxon>Haloarcula</taxon>
    </lineage>
</organism>
<reference evidence="1 2" key="1">
    <citation type="journal article" date="2004" name="Genome Res.">
        <title>Genome sequence of Haloarcula marismortui: a halophilic archaeon from the Dead Sea.</title>
        <authorList>
            <person name="Baliga N.S."/>
            <person name="Bonneau R."/>
            <person name="Facciotti M.T."/>
            <person name="Pan M."/>
            <person name="Glusman G."/>
            <person name="Deutsch E.W."/>
            <person name="Shannon P."/>
            <person name="Chiu Y."/>
            <person name="Weng R.S."/>
            <person name="Gan R.R."/>
            <person name="Hung P."/>
            <person name="Date S.V."/>
            <person name="Marcotte E."/>
            <person name="Hood L."/>
            <person name="Ng W.V."/>
        </authorList>
    </citation>
    <scope>NUCLEOTIDE SEQUENCE [LARGE SCALE GENOMIC DNA]</scope>
    <source>
        <strain evidence="2">ATCC 43049 / DSM 3752 / JCM 8966 / VKM B-1809</strain>
    </source>
</reference>
<gene>
    <name evidence="1" type="ordered locus">rrnAC1759</name>
</gene>
<evidence type="ECO:0000313" key="1">
    <source>
        <dbReference type="EMBL" id="AAV46657.1"/>
    </source>
</evidence>
<proteinExistence type="predicted"/>